<organism evidence="1 2">
    <name type="scientific">Prosthecobacter fluviatilis</name>
    <dbReference type="NCBI Taxonomy" id="445931"/>
    <lineage>
        <taxon>Bacteria</taxon>
        <taxon>Pseudomonadati</taxon>
        <taxon>Verrucomicrobiota</taxon>
        <taxon>Verrucomicrobiia</taxon>
        <taxon>Verrucomicrobiales</taxon>
        <taxon>Verrucomicrobiaceae</taxon>
        <taxon>Prosthecobacter</taxon>
    </lineage>
</organism>
<reference evidence="2" key="1">
    <citation type="journal article" date="2019" name="Int. J. Syst. Evol. Microbiol.">
        <title>The Global Catalogue of Microorganisms (GCM) 10K type strain sequencing project: providing services to taxonomists for standard genome sequencing and annotation.</title>
        <authorList>
            <consortium name="The Broad Institute Genomics Platform"/>
            <consortium name="The Broad Institute Genome Sequencing Center for Infectious Disease"/>
            <person name="Wu L."/>
            <person name="Ma J."/>
        </authorList>
    </citation>
    <scope>NUCLEOTIDE SEQUENCE [LARGE SCALE GENOMIC DNA]</scope>
    <source>
        <strain evidence="2">CGMCC 4.1469</strain>
    </source>
</reference>
<dbReference type="RefSeq" id="WP_377168887.1">
    <property type="nucleotide sequence ID" value="NZ_JBHSMQ010000006.1"/>
</dbReference>
<protein>
    <submittedName>
        <fullName evidence="1">Tetratricopeptide repeat protein</fullName>
    </submittedName>
</protein>
<comment type="caution">
    <text evidence="1">The sequence shown here is derived from an EMBL/GenBank/DDBJ whole genome shotgun (WGS) entry which is preliminary data.</text>
</comment>
<proteinExistence type="predicted"/>
<sequence>MRLSPRQAFSLIAAYALLAAAWGWRLHADDPAPSGVNPLLADTRTAIASSLARAPAHLQQPAVLQLALLPDHQVEALHAWLKAAPEQRLRQLTVREGPLNTPSPLNTALVFVELTRADAPLIEDSRLLLSASGDRISEPHKIEALELLASQAAAAGERTLAIEIHERVCAFPSATWQHALALIEAARAARRPAAALRVVKDWLSETPSRLDAAQREAALDLQISLLLEGSRYAEASRVTLESLRALKAGAAIPARLMQRALLATRAAGESAELMPWIERQLRASPDHQLSLKDLAAKPSVDAGYRHWLAEGACIADLNHQSSIACEFFFRLAALGETHVLARLHALVAQLGRGRELAAVLASLQHRFPPHQLAQALAEGDAPAAARAFLTAHLQSSADDREGWRMLAQIDMALRGEAASTMLWQGFLKRFPGDVTAMRQLAACQVSAAQPRQALDTLQSIPVGQLDEPTLRHIAALAVQLDDVPAAHRAQQLLVASSAHPSARDVLALATTTLQHPDAAAAHEALSEAASRLPAGTGFHRFLTAIPGTVEATHFSTAAKSE</sequence>
<gene>
    <name evidence="1" type="ORF">ACFQDI_16885</name>
</gene>
<dbReference type="Proteomes" id="UP001596052">
    <property type="component" value="Unassembled WGS sequence"/>
</dbReference>
<evidence type="ECO:0000313" key="1">
    <source>
        <dbReference type="EMBL" id="MFC5456543.1"/>
    </source>
</evidence>
<dbReference type="EMBL" id="JBHSMQ010000006">
    <property type="protein sequence ID" value="MFC5456543.1"/>
    <property type="molecule type" value="Genomic_DNA"/>
</dbReference>
<evidence type="ECO:0000313" key="2">
    <source>
        <dbReference type="Proteomes" id="UP001596052"/>
    </source>
</evidence>
<keyword evidence="2" id="KW-1185">Reference proteome</keyword>
<name>A0ABW0KSW9_9BACT</name>
<accession>A0ABW0KSW9</accession>